<dbReference type="Gene3D" id="3.40.30.10">
    <property type="entry name" value="Glutaredoxin"/>
    <property type="match status" value="1"/>
</dbReference>
<feature type="active site" description="Nucleophile" evidence="2">
    <location>
        <position position="9"/>
    </location>
</feature>
<dbReference type="EC" id="5.99.1.4" evidence="1"/>
<dbReference type="InterPro" id="IPR001853">
    <property type="entry name" value="DSBA-like_thioredoxin_dom"/>
</dbReference>
<dbReference type="InterPro" id="IPR051924">
    <property type="entry name" value="GST_Kappa/NadH"/>
</dbReference>
<comment type="catalytic activity">
    <reaction evidence="1">
        <text>2-hydroxychromene-2-carboxylate = (3E)-4-(2-hydroxyphenyl)-2-oxobut-3-enoate</text>
        <dbReference type="Rhea" id="RHEA:27401"/>
        <dbReference type="ChEBI" id="CHEBI:59350"/>
        <dbReference type="ChEBI" id="CHEBI:59353"/>
        <dbReference type="EC" id="5.99.1.4"/>
    </reaction>
</comment>
<dbReference type="GO" id="GO:0004602">
    <property type="term" value="F:glutathione peroxidase activity"/>
    <property type="evidence" value="ECO:0007669"/>
    <property type="project" value="TreeGrafter"/>
</dbReference>
<dbReference type="PANTHER" id="PTHR42943:SF2">
    <property type="entry name" value="GLUTATHIONE S-TRANSFERASE KAPPA 1"/>
    <property type="match status" value="1"/>
</dbReference>
<comment type="similarity">
    <text evidence="1">Belongs to the GST superfamily. NadH family.</text>
</comment>
<dbReference type="Pfam" id="PF01323">
    <property type="entry name" value="DSBA"/>
    <property type="match status" value="1"/>
</dbReference>
<dbReference type="PIRSF" id="PIRSF006386">
    <property type="entry name" value="HCCAis_GSTk"/>
    <property type="match status" value="1"/>
</dbReference>
<dbReference type="SUPFAM" id="SSF52833">
    <property type="entry name" value="Thioredoxin-like"/>
    <property type="match status" value="1"/>
</dbReference>
<dbReference type="AlphaFoldDB" id="A0A508AVK1"/>
<evidence type="ECO:0000313" key="4">
    <source>
        <dbReference type="EMBL" id="TQD51658.1"/>
    </source>
</evidence>
<name>A0A508AVK1_9GAMM</name>
<evidence type="ECO:0000256" key="2">
    <source>
        <dbReference type="PIRSR" id="PIRSR006386-1"/>
    </source>
</evidence>
<dbReference type="PANTHER" id="PTHR42943">
    <property type="entry name" value="GLUTATHIONE S-TRANSFERASE KAPPA"/>
    <property type="match status" value="1"/>
</dbReference>
<dbReference type="InterPro" id="IPR014440">
    <property type="entry name" value="HCCAis_GSTk"/>
</dbReference>
<dbReference type="EMBL" id="VICE01000004">
    <property type="protein sequence ID" value="TQD51658.1"/>
    <property type="molecule type" value="Genomic_DNA"/>
</dbReference>
<feature type="domain" description="DSBA-like thioredoxin" evidence="3">
    <location>
        <begin position="4"/>
        <end position="176"/>
    </location>
</feature>
<proteinExistence type="inferred from homology"/>
<keyword evidence="1 4" id="KW-0413">Isomerase</keyword>
<accession>A0A508AVK1</accession>
<organism evidence="4 5">
    <name type="scientific">Marilutibacter aestuarii</name>
    <dbReference type="NCBI Taxonomy" id="1706195"/>
    <lineage>
        <taxon>Bacteria</taxon>
        <taxon>Pseudomonadati</taxon>
        <taxon>Pseudomonadota</taxon>
        <taxon>Gammaproteobacteria</taxon>
        <taxon>Lysobacterales</taxon>
        <taxon>Lysobacteraceae</taxon>
        <taxon>Marilutibacter</taxon>
    </lineage>
</organism>
<dbReference type="GO" id="GO:0004364">
    <property type="term" value="F:glutathione transferase activity"/>
    <property type="evidence" value="ECO:0007669"/>
    <property type="project" value="TreeGrafter"/>
</dbReference>
<dbReference type="GO" id="GO:0006749">
    <property type="term" value="P:glutathione metabolic process"/>
    <property type="evidence" value="ECO:0007669"/>
    <property type="project" value="TreeGrafter"/>
</dbReference>
<dbReference type="GO" id="GO:0018845">
    <property type="term" value="F:2-hydroxychromene-2-carboxylate isomerase activity"/>
    <property type="evidence" value="ECO:0007669"/>
    <property type="project" value="UniProtKB-UniRule"/>
</dbReference>
<dbReference type="CDD" id="cd03022">
    <property type="entry name" value="DsbA_HCCA_Iso"/>
    <property type="match status" value="1"/>
</dbReference>
<evidence type="ECO:0000313" key="5">
    <source>
        <dbReference type="Proteomes" id="UP000318212"/>
    </source>
</evidence>
<reference evidence="4 5" key="1">
    <citation type="submission" date="2019-06" db="EMBL/GenBank/DDBJ databases">
        <title>Lysobacter alkalisoli sp. nov. isolated from saline soil.</title>
        <authorList>
            <person name="Sun J.-Q."/>
            <person name="Xu L."/>
        </authorList>
    </citation>
    <scope>NUCLEOTIDE SEQUENCE [LARGE SCALE GENOMIC DNA]</scope>
    <source>
        <strain evidence="4 5">JCM 31130</strain>
    </source>
</reference>
<dbReference type="Proteomes" id="UP000318212">
    <property type="component" value="Unassembled WGS sequence"/>
</dbReference>
<comment type="caution">
    <text evidence="4">The sequence shown here is derived from an EMBL/GenBank/DDBJ whole genome shotgun (WGS) entry which is preliminary data.</text>
</comment>
<dbReference type="InterPro" id="IPR044087">
    <property type="entry name" value="NahD-like"/>
</dbReference>
<protein>
    <recommendedName>
        <fullName evidence="1">2-hydroxychromene-2-carboxylate isomerase</fullName>
        <ecNumber evidence="1">5.99.1.4</ecNumber>
    </recommendedName>
</protein>
<gene>
    <name evidence="4" type="ORF">FKV25_00500</name>
</gene>
<dbReference type="GO" id="GO:1901170">
    <property type="term" value="P:naphthalene catabolic process"/>
    <property type="evidence" value="ECO:0007669"/>
    <property type="project" value="InterPro"/>
</dbReference>
<keyword evidence="5" id="KW-1185">Reference proteome</keyword>
<sequence length="206" mass="22186">MRWYFDFISPFSYLQWQKVKRMLDAGHAVEPVPIMFAAVLDAVGQKGPAEIPGKREFTYRHVLWQAAREGVPLVFPPSHPFNPLPALRLCIAAGCGADVVDAIFDWIWKSGRAADTPESLAPLADVLGVAPDAIGSDAAKSGLRARTDAAIAAHVHGVPTLAIGEALFWGNDAHEFALACLEDPGLLGRGEMARVAELPVGIRRKA</sequence>
<dbReference type="OrthoDB" id="5244108at2"/>
<evidence type="ECO:0000256" key="1">
    <source>
        <dbReference type="PIRNR" id="PIRNR006386"/>
    </source>
</evidence>
<dbReference type="InterPro" id="IPR036249">
    <property type="entry name" value="Thioredoxin-like_sf"/>
</dbReference>
<evidence type="ECO:0000259" key="3">
    <source>
        <dbReference type="Pfam" id="PF01323"/>
    </source>
</evidence>